<comment type="caution">
    <text evidence="2">The sequence shown here is derived from an EMBL/GenBank/DDBJ whole genome shotgun (WGS) entry which is preliminary data.</text>
</comment>
<dbReference type="SUPFAM" id="SSF47769">
    <property type="entry name" value="SAM/Pointed domain"/>
    <property type="match status" value="1"/>
</dbReference>
<evidence type="ECO:0000259" key="1">
    <source>
        <dbReference type="Pfam" id="PF07647"/>
    </source>
</evidence>
<protein>
    <recommendedName>
        <fullName evidence="1">SAM domain-containing protein</fullName>
    </recommendedName>
</protein>
<dbReference type="Pfam" id="PF07647">
    <property type="entry name" value="SAM_2"/>
    <property type="match status" value="1"/>
</dbReference>
<dbReference type="EMBL" id="JTDY01007732">
    <property type="protein sequence ID" value="KOB64980.1"/>
    <property type="molecule type" value="Genomic_DNA"/>
</dbReference>
<reference evidence="2 3" key="1">
    <citation type="journal article" date="2015" name="Genome Biol. Evol.">
        <title>The genome of winter moth (Operophtera brumata) provides a genomic perspective on sexual dimorphism and phenology.</title>
        <authorList>
            <person name="Derks M.F."/>
            <person name="Smit S."/>
            <person name="Salis L."/>
            <person name="Schijlen E."/>
            <person name="Bossers A."/>
            <person name="Mateman C."/>
            <person name="Pijl A.S."/>
            <person name="de Ridder D."/>
            <person name="Groenen M.A."/>
            <person name="Visser M.E."/>
            <person name="Megens H.J."/>
        </authorList>
    </citation>
    <scope>NUCLEOTIDE SEQUENCE [LARGE SCALE GENOMIC DNA]</scope>
    <source>
        <strain evidence="2">WM2013NL</strain>
        <tissue evidence="2">Head and thorax</tissue>
    </source>
</reference>
<dbReference type="InterPro" id="IPR001660">
    <property type="entry name" value="SAM"/>
</dbReference>
<gene>
    <name evidence="2" type="ORF">OBRU01_23388</name>
</gene>
<dbReference type="Proteomes" id="UP000037510">
    <property type="component" value="Unassembled WGS sequence"/>
</dbReference>
<dbReference type="Gene3D" id="1.10.150.50">
    <property type="entry name" value="Transcription Factor, Ets-1"/>
    <property type="match status" value="1"/>
</dbReference>
<feature type="domain" description="SAM" evidence="1">
    <location>
        <begin position="36"/>
        <end position="75"/>
    </location>
</feature>
<dbReference type="InterPro" id="IPR013761">
    <property type="entry name" value="SAM/pointed_sf"/>
</dbReference>
<dbReference type="AlphaFoldDB" id="A0A0L7KPD3"/>
<sequence>MGSQTGFASTDVKLDPTGFDISISTILTQCLHHFCFSKHNIGQCTLTELTEEDLAKLGVDDAKIRKKITDGVKSLPIFEELSTQILDETSVWNPVELADILEESCQHLNRIYVSLVTNTTALKKTSKIADSVLYRDKFASDVAICTLNEITNILNSMEIAMHTKMK</sequence>
<feature type="non-terminal residue" evidence="2">
    <location>
        <position position="166"/>
    </location>
</feature>
<evidence type="ECO:0000313" key="3">
    <source>
        <dbReference type="Proteomes" id="UP000037510"/>
    </source>
</evidence>
<name>A0A0L7KPD3_OPEBR</name>
<proteinExistence type="predicted"/>
<accession>A0A0L7KPD3</accession>
<evidence type="ECO:0000313" key="2">
    <source>
        <dbReference type="EMBL" id="KOB64980.1"/>
    </source>
</evidence>
<organism evidence="2 3">
    <name type="scientific">Operophtera brumata</name>
    <name type="common">Winter moth</name>
    <name type="synonym">Phalaena brumata</name>
    <dbReference type="NCBI Taxonomy" id="104452"/>
    <lineage>
        <taxon>Eukaryota</taxon>
        <taxon>Metazoa</taxon>
        <taxon>Ecdysozoa</taxon>
        <taxon>Arthropoda</taxon>
        <taxon>Hexapoda</taxon>
        <taxon>Insecta</taxon>
        <taxon>Pterygota</taxon>
        <taxon>Neoptera</taxon>
        <taxon>Endopterygota</taxon>
        <taxon>Lepidoptera</taxon>
        <taxon>Glossata</taxon>
        <taxon>Ditrysia</taxon>
        <taxon>Geometroidea</taxon>
        <taxon>Geometridae</taxon>
        <taxon>Larentiinae</taxon>
        <taxon>Operophtera</taxon>
    </lineage>
</organism>
<keyword evidence="3" id="KW-1185">Reference proteome</keyword>